<dbReference type="Pfam" id="PF14864">
    <property type="entry name" value="Alkyl_sulf_C"/>
    <property type="match status" value="1"/>
</dbReference>
<evidence type="ECO:0000259" key="1">
    <source>
        <dbReference type="Pfam" id="PF14864"/>
    </source>
</evidence>
<dbReference type="AlphaFoldDB" id="A0A5Q4ZXY0"/>
<dbReference type="EMBL" id="LR721751">
    <property type="protein sequence ID" value="VVV06701.1"/>
    <property type="molecule type" value="Genomic_DNA"/>
</dbReference>
<proteinExistence type="predicted"/>
<evidence type="ECO:0000313" key="2">
    <source>
        <dbReference type="EMBL" id="VVV06701.1"/>
    </source>
</evidence>
<dbReference type="SUPFAM" id="SSF55718">
    <property type="entry name" value="SCP-like"/>
    <property type="match status" value="1"/>
</dbReference>
<accession>A0A5Q4ZXY0</accession>
<feature type="domain" description="Alkyl sulfatase C-terminal" evidence="1">
    <location>
        <begin position="6"/>
        <end position="68"/>
    </location>
</feature>
<reference evidence="2" key="1">
    <citation type="submission" date="2019-09" db="EMBL/GenBank/DDBJ databases">
        <authorList>
            <person name="Hjerde E."/>
        </authorList>
    </citation>
    <scope>NUCLEOTIDE SEQUENCE</scope>
    <source>
        <strain evidence="2">06/09/160</strain>
    </source>
</reference>
<sequence>MGIQTDKPMKADTTLTINKSDMSQLLVTELTLPDLLESQKAALKGDSESFMKMASTVVTFTPDFDIVPMPNKSAK</sequence>
<dbReference type="Gene3D" id="3.30.1050.10">
    <property type="entry name" value="SCP2 sterol-binding domain"/>
    <property type="match status" value="1"/>
</dbReference>
<dbReference type="InterPro" id="IPR029229">
    <property type="entry name" value="Alkyl_sulf_C"/>
</dbReference>
<dbReference type="InterPro" id="IPR036527">
    <property type="entry name" value="SCP2_sterol-bd_dom_sf"/>
</dbReference>
<organism evidence="2">
    <name type="scientific">Aliivibrio wodanis</name>
    <dbReference type="NCBI Taxonomy" id="80852"/>
    <lineage>
        <taxon>Bacteria</taxon>
        <taxon>Pseudomonadati</taxon>
        <taxon>Pseudomonadota</taxon>
        <taxon>Gammaproteobacteria</taxon>
        <taxon>Vibrionales</taxon>
        <taxon>Vibrionaceae</taxon>
        <taxon>Aliivibrio</taxon>
    </lineage>
</organism>
<name>A0A5Q4ZXY0_9GAMM</name>
<gene>
    <name evidence="2" type="ORF">AW0309160_04195</name>
</gene>
<protein>
    <recommendedName>
        <fullName evidence="1">Alkyl sulfatase C-terminal domain-containing protein</fullName>
    </recommendedName>
</protein>